<accession>A0ABC9G9Z7</accession>
<feature type="compositionally biased region" description="Basic residues" evidence="6">
    <location>
        <begin position="18"/>
        <end position="27"/>
    </location>
</feature>
<evidence type="ECO:0000256" key="1">
    <source>
        <dbReference type="ARBA" id="ARBA00022723"/>
    </source>
</evidence>
<keyword evidence="5" id="KW-0804">Transcription</keyword>
<dbReference type="GO" id="GO:0008270">
    <property type="term" value="F:zinc ion binding"/>
    <property type="evidence" value="ECO:0007669"/>
    <property type="project" value="UniProtKB-KW"/>
</dbReference>
<dbReference type="Pfam" id="PF23121">
    <property type="entry name" value="SPOC_AIPP2"/>
    <property type="match status" value="1"/>
</dbReference>
<sequence>MKSQNQPSNGYFGPRSVAQRHIRKSRNPSRFVSKPMKKILVEVEKRQAHMQYILGNRRKRKGIGANKTYVHKSNISPSMMVINNPCKSNYVEKDQRGKHVAPHSKQHLLDRSKVGKQNPGALKEDLPMAISLESEHAFSSEKLVKPTIMSSTTSKMKQGFVYHENYAKRSSSQPTNLKAMPGLVLKSKRRLNLDEEPTTLMHKGGMVNVYNDITINENHMSSKEPLSEEKPRTHDDSGSEEENPTHWMKKRRRKYIETNEDDIGEYSPEGVPDDDDRSTLQDDNLKDCLDRVPTPFVDDCVKKQCHCCSKPIDEPVWSGLLHVGNKEYILFSGHLSTKSCEKVRNLSKSLSRVVEVAKLPRSKVWPSIWEGSRCINDNIGLYFFPLKMRSDMSHDKLLKEVMENDLALQATMGETEMLMFPSSLLPERYQTFEMKYYMWGVFKSRKVDVQQDGAQHQPDYTAGATGFAANATTTGITLDAARIPSGGIGVATDAASIPTRDAPTATAANHGHIDSSNMEARPGKMLAFIVKHTPRLEQLIQEMQREGVLVMQGEMMSTGSWIGNMATTMQHGQPSKK</sequence>
<evidence type="ECO:0000313" key="9">
    <source>
        <dbReference type="Proteomes" id="UP001497457"/>
    </source>
</evidence>
<keyword evidence="9" id="KW-1185">Reference proteome</keyword>
<evidence type="ECO:0000313" key="8">
    <source>
        <dbReference type="EMBL" id="CAL5090804.1"/>
    </source>
</evidence>
<feature type="region of interest" description="Disordered" evidence="6">
    <location>
        <begin position="1"/>
        <end position="32"/>
    </location>
</feature>
<dbReference type="Proteomes" id="UP001497457">
    <property type="component" value="Chromosome 8b"/>
</dbReference>
<keyword evidence="4" id="KW-0805">Transcription regulation</keyword>
<reference evidence="8 9" key="2">
    <citation type="submission" date="2024-10" db="EMBL/GenBank/DDBJ databases">
        <authorList>
            <person name="Ryan C."/>
        </authorList>
    </citation>
    <scope>NUCLEOTIDE SEQUENCE [LARGE SCALE GENOMIC DNA]</scope>
</reference>
<feature type="compositionally biased region" description="Basic and acidic residues" evidence="6">
    <location>
        <begin position="220"/>
        <end position="237"/>
    </location>
</feature>
<reference evidence="9" key="1">
    <citation type="submission" date="2024-06" db="EMBL/GenBank/DDBJ databases">
        <authorList>
            <person name="Ryan C."/>
        </authorList>
    </citation>
    <scope>NUCLEOTIDE SEQUENCE [LARGE SCALE GENOMIC DNA]</scope>
</reference>
<keyword evidence="2" id="KW-0863">Zinc-finger</keyword>
<evidence type="ECO:0000256" key="5">
    <source>
        <dbReference type="ARBA" id="ARBA00023163"/>
    </source>
</evidence>
<evidence type="ECO:0000256" key="3">
    <source>
        <dbReference type="ARBA" id="ARBA00022833"/>
    </source>
</evidence>
<dbReference type="InterPro" id="IPR056280">
    <property type="entry name" value="AIPP2-like_SPOC"/>
</dbReference>
<dbReference type="PANTHER" id="PTHR33304">
    <property type="match status" value="1"/>
</dbReference>
<protein>
    <recommendedName>
        <fullName evidence="7">AIPP2-like SPOC-like domain-containing protein</fullName>
    </recommendedName>
</protein>
<dbReference type="InterPro" id="IPR049914">
    <property type="entry name" value="PHD1-3/5-6"/>
</dbReference>
<dbReference type="AlphaFoldDB" id="A0ABC9G9Z7"/>
<proteinExistence type="predicted"/>
<feature type="region of interest" description="Disordered" evidence="6">
    <location>
        <begin position="220"/>
        <end position="279"/>
    </location>
</feature>
<name>A0ABC9G9Z7_9POAL</name>
<dbReference type="EMBL" id="OZ075118">
    <property type="protein sequence ID" value="CAL5090804.1"/>
    <property type="molecule type" value="Genomic_DNA"/>
</dbReference>
<evidence type="ECO:0000256" key="4">
    <source>
        <dbReference type="ARBA" id="ARBA00023015"/>
    </source>
</evidence>
<evidence type="ECO:0000256" key="2">
    <source>
        <dbReference type="ARBA" id="ARBA00022771"/>
    </source>
</evidence>
<evidence type="ECO:0000259" key="7">
    <source>
        <dbReference type="Pfam" id="PF23121"/>
    </source>
</evidence>
<organism evidence="8 9">
    <name type="scientific">Urochloa decumbens</name>
    <dbReference type="NCBI Taxonomy" id="240449"/>
    <lineage>
        <taxon>Eukaryota</taxon>
        <taxon>Viridiplantae</taxon>
        <taxon>Streptophyta</taxon>
        <taxon>Embryophyta</taxon>
        <taxon>Tracheophyta</taxon>
        <taxon>Spermatophyta</taxon>
        <taxon>Magnoliopsida</taxon>
        <taxon>Liliopsida</taxon>
        <taxon>Poales</taxon>
        <taxon>Poaceae</taxon>
        <taxon>PACMAD clade</taxon>
        <taxon>Panicoideae</taxon>
        <taxon>Panicodae</taxon>
        <taxon>Paniceae</taxon>
        <taxon>Melinidinae</taxon>
        <taxon>Urochloa</taxon>
    </lineage>
</organism>
<keyword evidence="1" id="KW-0479">Metal-binding</keyword>
<feature type="domain" description="AIPP2-like SPOC-like" evidence="7">
    <location>
        <begin position="317"/>
        <end position="442"/>
    </location>
</feature>
<gene>
    <name evidence="8" type="ORF">URODEC1_LOCUS114020</name>
</gene>
<keyword evidence="3" id="KW-0862">Zinc</keyword>
<dbReference type="PANTHER" id="PTHR33304:SF49">
    <property type="entry name" value="OS12G0161500 PROTEIN"/>
    <property type="match status" value="1"/>
</dbReference>
<evidence type="ECO:0000256" key="6">
    <source>
        <dbReference type="SAM" id="MobiDB-lite"/>
    </source>
</evidence>